<dbReference type="Pfam" id="PF13604">
    <property type="entry name" value="AAA_30"/>
    <property type="match status" value="1"/>
</dbReference>
<dbReference type="Pfam" id="PF13538">
    <property type="entry name" value="UvrD_C_2"/>
    <property type="match status" value="1"/>
</dbReference>
<evidence type="ECO:0000256" key="1">
    <source>
        <dbReference type="ARBA" id="ARBA00022741"/>
    </source>
</evidence>
<keyword evidence="1" id="KW-0547">Nucleotide-binding</keyword>
<proteinExistence type="predicted"/>
<dbReference type="EMBL" id="JAYGHY010000011">
    <property type="protein sequence ID" value="MEA5441975.1"/>
    <property type="molecule type" value="Genomic_DNA"/>
</dbReference>
<dbReference type="SUPFAM" id="SSF52540">
    <property type="entry name" value="P-loop containing nucleoside triphosphate hydrolases"/>
    <property type="match status" value="1"/>
</dbReference>
<dbReference type="PANTHER" id="PTHR43788">
    <property type="entry name" value="DNA2/NAM7 HELICASE FAMILY MEMBER"/>
    <property type="match status" value="1"/>
</dbReference>
<sequence>MVAAGVSDLSGLSDDQQSAVTAFAAWLSAPSDGVPFVLEGYAGTGKTFLSMRFLAQAERAGLCWTVVAPTHKAVGVLRHHLALAGLQPTWYPSTIHRLLRLKLKREGDRERCEETAQTALALENLGLVLVDEASMVDGSLLEITLRCAQAYRTRLVFVGDPAQLPPVGEEQSPVFAMGRAQRVALTQVVRHQGPVLRLAGGLRQGNLPCQRPPVLAPVRTATGRVSLLGRSDWLAAAQEGLRRSAAADDPDLARILCYTNRSLERLVPIARRALHGAMADQLPVLPGEVLITRTAVMAPACREGDAAAEEPDLLLGSNRELVVRDVRPERCDLAEFGVEASLGAPVIDTLTATVEAGEAQLNLRLLPPLGSGPRASLDGVMEGLRQQAREAGKKDGKPFWRRYFLVRDAFASLGPAAVLTVHRSQGSTFGEVFIDEDVFWPRDLQLRQRLVYVAVSRASQAVTLMAGAGDDAEREHWGRWLREVDAGTMAP</sequence>
<evidence type="ECO:0000259" key="3">
    <source>
        <dbReference type="Pfam" id="PF13538"/>
    </source>
</evidence>
<accession>A0ABU5SU15</accession>
<keyword evidence="5" id="KW-1185">Reference proteome</keyword>
<dbReference type="InterPro" id="IPR027785">
    <property type="entry name" value="UvrD-like_helicase_C"/>
</dbReference>
<keyword evidence="2" id="KW-0067">ATP-binding</keyword>
<dbReference type="Gene3D" id="2.30.30.780">
    <property type="match status" value="1"/>
</dbReference>
<dbReference type="Proteomes" id="UP001302329">
    <property type="component" value="Unassembled WGS sequence"/>
</dbReference>
<dbReference type="Gene3D" id="3.40.50.300">
    <property type="entry name" value="P-loop containing nucleotide triphosphate hydrolases"/>
    <property type="match status" value="2"/>
</dbReference>
<evidence type="ECO:0000256" key="2">
    <source>
        <dbReference type="ARBA" id="ARBA00022840"/>
    </source>
</evidence>
<dbReference type="CDD" id="cd18809">
    <property type="entry name" value="SF1_C_RecD"/>
    <property type="match status" value="1"/>
</dbReference>
<dbReference type="InterPro" id="IPR027417">
    <property type="entry name" value="P-loop_NTPase"/>
</dbReference>
<dbReference type="InterPro" id="IPR050534">
    <property type="entry name" value="Coronavir_polyprotein_1ab"/>
</dbReference>
<name>A0ABU5SU15_9CYAN</name>
<protein>
    <submittedName>
        <fullName evidence="4">AAA family ATPase</fullName>
    </submittedName>
</protein>
<evidence type="ECO:0000313" key="4">
    <source>
        <dbReference type="EMBL" id="MEA5441975.1"/>
    </source>
</evidence>
<dbReference type="PANTHER" id="PTHR43788:SF6">
    <property type="entry name" value="DNA HELICASE B"/>
    <property type="match status" value="1"/>
</dbReference>
<comment type="caution">
    <text evidence="4">The sequence shown here is derived from an EMBL/GenBank/DDBJ whole genome shotgun (WGS) entry which is preliminary data.</text>
</comment>
<organism evidence="4 5">
    <name type="scientific">Cyanobium gracile UHCC 0281</name>
    <dbReference type="NCBI Taxonomy" id="3110309"/>
    <lineage>
        <taxon>Bacteria</taxon>
        <taxon>Bacillati</taxon>
        <taxon>Cyanobacteriota</taxon>
        <taxon>Cyanophyceae</taxon>
        <taxon>Synechococcales</taxon>
        <taxon>Prochlorococcaceae</taxon>
        <taxon>Cyanobium</taxon>
    </lineage>
</organism>
<evidence type="ECO:0000313" key="5">
    <source>
        <dbReference type="Proteomes" id="UP001302329"/>
    </source>
</evidence>
<feature type="domain" description="UvrD-like helicase C-terminal" evidence="3">
    <location>
        <begin position="416"/>
        <end position="465"/>
    </location>
</feature>
<reference evidence="4 5" key="1">
    <citation type="submission" date="2023-12" db="EMBL/GenBank/DDBJ databases">
        <title>Baltic Sea Cyanobacteria.</title>
        <authorList>
            <person name="Delbaje E."/>
            <person name="Fewer D.P."/>
            <person name="Shishido T.K."/>
        </authorList>
    </citation>
    <scope>NUCLEOTIDE SEQUENCE [LARGE SCALE GENOMIC DNA]</scope>
    <source>
        <strain evidence="4 5">UHCC 0281</strain>
    </source>
</reference>
<gene>
    <name evidence="4" type="ORF">VB739_05360</name>
</gene>